<dbReference type="SUPFAM" id="SSF46785">
    <property type="entry name" value="Winged helix' DNA-binding domain"/>
    <property type="match status" value="1"/>
</dbReference>
<dbReference type="SMART" id="SM00347">
    <property type="entry name" value="HTH_MARR"/>
    <property type="match status" value="1"/>
</dbReference>
<dbReference type="PRINTS" id="PR00598">
    <property type="entry name" value="HTHMARR"/>
</dbReference>
<gene>
    <name evidence="2" type="ORF">GTW23_23200</name>
</gene>
<dbReference type="PROSITE" id="PS50995">
    <property type="entry name" value="HTH_MARR_2"/>
    <property type="match status" value="1"/>
</dbReference>
<organism evidence="2 3">
    <name type="scientific">Hoeflea alexandrii</name>
    <dbReference type="NCBI Taxonomy" id="288436"/>
    <lineage>
        <taxon>Bacteria</taxon>
        <taxon>Pseudomonadati</taxon>
        <taxon>Pseudomonadota</taxon>
        <taxon>Alphaproteobacteria</taxon>
        <taxon>Hyphomicrobiales</taxon>
        <taxon>Rhizobiaceae</taxon>
        <taxon>Hoeflea</taxon>
    </lineage>
</organism>
<evidence type="ECO:0000259" key="1">
    <source>
        <dbReference type="PROSITE" id="PS50995"/>
    </source>
</evidence>
<evidence type="ECO:0000313" key="2">
    <source>
        <dbReference type="EMBL" id="MCO6411097.1"/>
    </source>
</evidence>
<feature type="domain" description="HTH marR-type" evidence="1">
    <location>
        <begin position="21"/>
        <end position="153"/>
    </location>
</feature>
<dbReference type="Gene3D" id="1.10.10.10">
    <property type="entry name" value="Winged helix-like DNA-binding domain superfamily/Winged helix DNA-binding domain"/>
    <property type="match status" value="1"/>
</dbReference>
<keyword evidence="3" id="KW-1185">Reference proteome</keyword>
<name>A0ABT1CY33_9HYPH</name>
<protein>
    <submittedName>
        <fullName evidence="2">MarR family transcriptional regulator</fullName>
    </submittedName>
</protein>
<reference evidence="2 3" key="1">
    <citation type="submission" date="2020-01" db="EMBL/GenBank/DDBJ databases">
        <title>Genomes of bacteria type strains.</title>
        <authorList>
            <person name="Chen J."/>
            <person name="Zhu S."/>
            <person name="Yang J."/>
        </authorList>
    </citation>
    <scope>NUCLEOTIDE SEQUENCE [LARGE SCALE GENOMIC DNA]</scope>
    <source>
        <strain evidence="2 3">DSM 16655</strain>
    </source>
</reference>
<accession>A0ABT1CY33</accession>
<dbReference type="Pfam" id="PF12802">
    <property type="entry name" value="MarR_2"/>
    <property type="match status" value="1"/>
</dbReference>
<sequence length="158" mass="17859">MKKRATETAGKDEQLAQTSLRQFVGYEMKLAYLLIHADMMRILKPTGLRIVTFSALGIVVENPDISQTQLAQALQIERSGVVVIVDELENADLISRNKVEGDRRSYALRATLKGRNLWSRTEKLVHDHEDGILSGLDRSERETLKSLLGRVIEDNRKS</sequence>
<dbReference type="EMBL" id="JAAAML010000008">
    <property type="protein sequence ID" value="MCO6411097.1"/>
    <property type="molecule type" value="Genomic_DNA"/>
</dbReference>
<dbReference type="PANTHER" id="PTHR33164">
    <property type="entry name" value="TRANSCRIPTIONAL REGULATOR, MARR FAMILY"/>
    <property type="match status" value="1"/>
</dbReference>
<comment type="caution">
    <text evidence="2">The sequence shown here is derived from an EMBL/GenBank/DDBJ whole genome shotgun (WGS) entry which is preliminary data.</text>
</comment>
<dbReference type="InterPro" id="IPR036388">
    <property type="entry name" value="WH-like_DNA-bd_sf"/>
</dbReference>
<dbReference type="InterPro" id="IPR000835">
    <property type="entry name" value="HTH_MarR-typ"/>
</dbReference>
<dbReference type="InterPro" id="IPR036390">
    <property type="entry name" value="WH_DNA-bd_sf"/>
</dbReference>
<dbReference type="RefSeq" id="WP_252917736.1">
    <property type="nucleotide sequence ID" value="NZ_JAAAML010000008.1"/>
</dbReference>
<dbReference type="Proteomes" id="UP001320715">
    <property type="component" value="Unassembled WGS sequence"/>
</dbReference>
<dbReference type="InterPro" id="IPR039422">
    <property type="entry name" value="MarR/SlyA-like"/>
</dbReference>
<dbReference type="PANTHER" id="PTHR33164:SF89">
    <property type="entry name" value="MARR FAMILY REGULATORY PROTEIN"/>
    <property type="match status" value="1"/>
</dbReference>
<evidence type="ECO:0000313" key="3">
    <source>
        <dbReference type="Proteomes" id="UP001320715"/>
    </source>
</evidence>
<proteinExistence type="predicted"/>